<dbReference type="Proteomes" id="UP001203423">
    <property type="component" value="Unassembled WGS sequence"/>
</dbReference>
<sequence>MTKPFFYCILLFSSSLCAFSLQVLAGDDDFTQEQQEEMELAQEYFHVLMDAMSTEDRESFEIDMQVRQQKALSRQQCLAKGTKCNTKMAATGDGEDDGIGSRIPKASNAFKQLDKGLFGELIDLNTGTVIFNQTDFIAKGNGPDIKISRTLSDQSNPLLRKNLGDWELDIPNIHTTLYLKKYGGKRPSDVKYYSGAWGRGKACSGNLNPGGFNQNDRYHNNIVARNGLWQGDILSLSGEKLTPLLQVADDKFPRKTQSNWRFSCTTLANQPGEGFIGYSPDGTKYTFNQLITARNHLPESSLFLDVYLMVTKVEDRFGNSIIYHYNKKDQLIKITASDKREVTFVYENNEIK</sequence>
<dbReference type="EMBL" id="JAKIKS010000220">
    <property type="protein sequence ID" value="MCL1127811.1"/>
    <property type="molecule type" value="Genomic_DNA"/>
</dbReference>
<evidence type="ECO:0000313" key="2">
    <source>
        <dbReference type="EMBL" id="MCL1127811.1"/>
    </source>
</evidence>
<feature type="chain" id="PRO_5046152686" evidence="1">
    <location>
        <begin position="26"/>
        <end position="352"/>
    </location>
</feature>
<feature type="signal peptide" evidence="1">
    <location>
        <begin position="1"/>
        <end position="25"/>
    </location>
</feature>
<keyword evidence="3" id="KW-1185">Reference proteome</keyword>
<evidence type="ECO:0000313" key="3">
    <source>
        <dbReference type="Proteomes" id="UP001203423"/>
    </source>
</evidence>
<evidence type="ECO:0000256" key="1">
    <source>
        <dbReference type="SAM" id="SignalP"/>
    </source>
</evidence>
<comment type="caution">
    <text evidence="2">The sequence shown here is derived from an EMBL/GenBank/DDBJ whole genome shotgun (WGS) entry which is preliminary data.</text>
</comment>
<protein>
    <submittedName>
        <fullName evidence="2">Uncharacterized protein</fullName>
    </submittedName>
</protein>
<keyword evidence="1" id="KW-0732">Signal</keyword>
<accession>A0ABT0LJE5</accession>
<gene>
    <name evidence="2" type="ORF">L2764_25955</name>
</gene>
<reference evidence="2 3" key="1">
    <citation type="submission" date="2022-01" db="EMBL/GenBank/DDBJ databases">
        <title>Whole genome-based taxonomy of the Shewanellaceae.</title>
        <authorList>
            <person name="Martin-Rodriguez A.J."/>
        </authorList>
    </citation>
    <scope>NUCLEOTIDE SEQUENCE [LARGE SCALE GENOMIC DNA]</scope>
    <source>
        <strain evidence="2 3">DSM 17177</strain>
    </source>
</reference>
<proteinExistence type="predicted"/>
<organism evidence="2 3">
    <name type="scientific">Shewanella surugensis</name>
    <dbReference type="NCBI Taxonomy" id="212020"/>
    <lineage>
        <taxon>Bacteria</taxon>
        <taxon>Pseudomonadati</taxon>
        <taxon>Pseudomonadota</taxon>
        <taxon>Gammaproteobacteria</taxon>
        <taxon>Alteromonadales</taxon>
        <taxon>Shewanellaceae</taxon>
        <taxon>Shewanella</taxon>
    </lineage>
</organism>
<name>A0ABT0LJE5_9GAMM</name>
<feature type="non-terminal residue" evidence="2">
    <location>
        <position position="352"/>
    </location>
</feature>